<dbReference type="InterPro" id="IPR042184">
    <property type="entry name" value="YqeY/Aim41_N"/>
</dbReference>
<evidence type="ECO:0000313" key="8">
    <source>
        <dbReference type="EMBL" id="MBF7126329.1"/>
    </source>
</evidence>
<evidence type="ECO:0000313" key="6">
    <source>
        <dbReference type="EMBL" id="ARW19584.1"/>
    </source>
</evidence>
<reference evidence="6 10" key="1">
    <citation type="submission" date="2017-05" db="EMBL/GenBank/DDBJ databases">
        <title>Genome sequence of Pediococcus pentosaceus strain SRCM100892.</title>
        <authorList>
            <person name="Cho S.H."/>
        </authorList>
    </citation>
    <scope>NUCLEOTIDE SEQUENCE [LARGE SCALE GENOMIC DNA]</scope>
    <source>
        <strain evidence="6 10">SRCM100892</strain>
    </source>
</reference>
<dbReference type="Proteomes" id="UP000196118">
    <property type="component" value="Chromosome"/>
</dbReference>
<gene>
    <name evidence="7" type="ORF">GBO79_02455</name>
    <name evidence="8" type="ORF">ITQ97_00560</name>
    <name evidence="9" type="ORF">PWB86_08500</name>
    <name evidence="6" type="ORF">S100892_01011</name>
</gene>
<dbReference type="EMBL" id="JADOFV010000001">
    <property type="protein sequence ID" value="MBF7126329.1"/>
    <property type="molecule type" value="Genomic_DNA"/>
</dbReference>
<evidence type="ECO:0000313" key="10">
    <source>
        <dbReference type="Proteomes" id="UP000196118"/>
    </source>
</evidence>
<dbReference type="EMBL" id="CP118739">
    <property type="protein sequence ID" value="WEA57212.1"/>
    <property type="molecule type" value="Genomic_DNA"/>
</dbReference>
<reference evidence="11" key="4">
    <citation type="submission" date="2020-03" db="EMBL/GenBank/DDBJ databases">
        <title>SpeciesPrimer: A bioinformatics pipeline dedicated to the design of qPCR primers for the quantification of bacterial species.</title>
        <authorList>
            <person name="Dreier M."/>
            <person name="Berthoud H."/>
            <person name="Shani N."/>
            <person name="Wechsler D."/>
            <person name="Junier P."/>
        </authorList>
    </citation>
    <scope>NUCLEOTIDE SEQUENCE [LARGE SCALE GENOMIC DNA]</scope>
    <source>
        <strain evidence="11">FAM13073</strain>
    </source>
</reference>
<dbReference type="PANTHER" id="PTHR28055:SF1">
    <property type="entry name" value="ALTERED INHERITANCE OF MITOCHONDRIA PROTEIN 41, MITOCHONDRIAL"/>
    <property type="match status" value="1"/>
</dbReference>
<reference evidence="7" key="3">
    <citation type="submission" date="2019-12" db="EMBL/GenBank/DDBJ databases">
        <title>SpeciesPrimer: A bioinformatics pipeline dedicated to the design of qPCR primers for the quantification of bacterial species.</title>
        <authorList>
            <person name="Dreier M."/>
            <person name="Berthoud H."/>
            <person name="Shani N."/>
            <person name="Wechsler D."/>
            <person name="Junier P."/>
        </authorList>
    </citation>
    <scope>NUCLEOTIDE SEQUENCE</scope>
    <source>
        <strain evidence="7">FAM13073</strain>
    </source>
</reference>
<dbReference type="AlphaFoldDB" id="A0A0Q1DPG0"/>
<dbReference type="EMBL" id="WENB01000001">
    <property type="protein sequence ID" value="KAF0415202.1"/>
    <property type="molecule type" value="Genomic_DNA"/>
</dbReference>
<evidence type="ECO:0000256" key="3">
    <source>
        <dbReference type="ARBA" id="ARBA00022840"/>
    </source>
</evidence>
<dbReference type="Gene3D" id="1.10.1510.10">
    <property type="entry name" value="Uncharacterised protein YqeY/AIM41 PF09424, N-terminal domain"/>
    <property type="match status" value="1"/>
</dbReference>
<dbReference type="SUPFAM" id="SSF89095">
    <property type="entry name" value="GatB/YqeY motif"/>
    <property type="match status" value="1"/>
</dbReference>
<evidence type="ECO:0000256" key="2">
    <source>
        <dbReference type="ARBA" id="ARBA00022741"/>
    </source>
</evidence>
<name>A0A0Q1DPG0_PEDPE</name>
<dbReference type="InterPro" id="IPR018027">
    <property type="entry name" value="Asn/Gln_amidotransferase"/>
</dbReference>
<dbReference type="InterPro" id="IPR023168">
    <property type="entry name" value="GatB_Yqey_C_2"/>
</dbReference>
<keyword evidence="1" id="KW-0436">Ligase</keyword>
<reference evidence="7 11" key="2">
    <citation type="submission" date="2019-10" db="EMBL/GenBank/DDBJ databases">
        <authorList>
            <person name="Irmler S."/>
            <person name="Berthoud H."/>
            <person name="Roetschi A."/>
            <person name="Arias E."/>
            <person name="Shani N."/>
            <person name="Wuethrich D."/>
            <person name="Bruggmann R."/>
        </authorList>
    </citation>
    <scope>NUCLEOTIDE SEQUENCE [LARGE SCALE GENOMIC DNA]</scope>
    <source>
        <strain evidence="7 11">FAM13073</strain>
    </source>
</reference>
<dbReference type="RefSeq" id="WP_002833414.1">
    <property type="nucleotide sequence ID" value="NZ_BEWQ01000003.1"/>
</dbReference>
<dbReference type="EMBL" id="CP021474">
    <property type="protein sequence ID" value="ARW19584.1"/>
    <property type="molecule type" value="Genomic_DNA"/>
</dbReference>
<protein>
    <submittedName>
        <fullName evidence="6">Altered inheritance of mitochondria protein 41, mitochondrial</fullName>
    </submittedName>
    <submittedName>
        <fullName evidence="8">GatB/YqeY domain-containing protein</fullName>
    </submittedName>
</protein>
<dbReference type="SMART" id="SM00845">
    <property type="entry name" value="GatB_Yqey"/>
    <property type="match status" value="1"/>
</dbReference>
<dbReference type="GO" id="GO:0006412">
    <property type="term" value="P:translation"/>
    <property type="evidence" value="ECO:0007669"/>
    <property type="project" value="UniProtKB-KW"/>
</dbReference>
<dbReference type="InterPro" id="IPR019004">
    <property type="entry name" value="YqeY/Aim41"/>
</dbReference>
<dbReference type="InterPro" id="IPR003789">
    <property type="entry name" value="Asn/Gln_tRNA_amidoTrase-B-like"/>
</dbReference>
<dbReference type="Proteomes" id="UP000743107">
    <property type="component" value="Unassembled WGS sequence"/>
</dbReference>
<organism evidence="8 12">
    <name type="scientific">Pediococcus pentosaceus</name>
    <dbReference type="NCBI Taxonomy" id="1255"/>
    <lineage>
        <taxon>Bacteria</taxon>
        <taxon>Bacillati</taxon>
        <taxon>Bacillota</taxon>
        <taxon>Bacilli</taxon>
        <taxon>Lactobacillales</taxon>
        <taxon>Lactobacillaceae</taxon>
        <taxon>Pediococcus</taxon>
    </lineage>
</organism>
<evidence type="ECO:0000313" key="12">
    <source>
        <dbReference type="Proteomes" id="UP000743107"/>
    </source>
</evidence>
<dbReference type="PANTHER" id="PTHR28055">
    <property type="entry name" value="ALTERED INHERITANCE OF MITOCHONDRIA PROTEIN 41, MITOCHONDRIAL"/>
    <property type="match status" value="1"/>
</dbReference>
<dbReference type="GeneID" id="33062689"/>
<dbReference type="GO" id="GO:0005524">
    <property type="term" value="F:ATP binding"/>
    <property type="evidence" value="ECO:0007669"/>
    <property type="project" value="UniProtKB-KW"/>
</dbReference>
<feature type="domain" description="Asn/Gln amidotransferase" evidence="5">
    <location>
        <begin position="10"/>
        <end position="146"/>
    </location>
</feature>
<accession>A0A0Q1DPG0</accession>
<dbReference type="Proteomes" id="UP001214131">
    <property type="component" value="Chromosome"/>
</dbReference>
<evidence type="ECO:0000313" key="11">
    <source>
        <dbReference type="Proteomes" id="UP000472573"/>
    </source>
</evidence>
<dbReference type="Pfam" id="PF09424">
    <property type="entry name" value="YqeY"/>
    <property type="match status" value="1"/>
</dbReference>
<evidence type="ECO:0000313" key="13">
    <source>
        <dbReference type="Proteomes" id="UP001214131"/>
    </source>
</evidence>
<keyword evidence="4" id="KW-0648">Protein biosynthesis</keyword>
<evidence type="ECO:0000313" key="7">
    <source>
        <dbReference type="EMBL" id="KAF0415202.1"/>
    </source>
</evidence>
<keyword evidence="11" id="KW-1185">Reference proteome</keyword>
<reference evidence="9 13" key="6">
    <citation type="submission" date="2023-02" db="EMBL/GenBank/DDBJ databases">
        <title>Comparative genomics and fermentation flavor characterization of five lactic acid bacteria reveal flavor biosynthesis metabolic pathways in fermented muskmelon puree.</title>
        <authorList>
            <person name="Yuan L."/>
            <person name="Li M."/>
            <person name="Xu X."/>
            <person name="Lao F."/>
            <person name="Wu J."/>
        </authorList>
    </citation>
    <scope>NUCLEOTIDE SEQUENCE [LARGE SCALE GENOMIC DNA]</scope>
    <source>
        <strain evidence="9 13">Ca-4</strain>
    </source>
</reference>
<proteinExistence type="predicted"/>
<dbReference type="Gene3D" id="1.10.10.410">
    <property type="match status" value="1"/>
</dbReference>
<accession>A0A8G0ZJN8</accession>
<dbReference type="Proteomes" id="UP000472573">
    <property type="component" value="Unassembled WGS sequence"/>
</dbReference>
<keyword evidence="3" id="KW-0067">ATP-binding</keyword>
<evidence type="ECO:0000256" key="4">
    <source>
        <dbReference type="ARBA" id="ARBA00022917"/>
    </source>
</evidence>
<dbReference type="OMA" id="AMGAVMK"/>
<evidence type="ECO:0000256" key="1">
    <source>
        <dbReference type="ARBA" id="ARBA00022598"/>
    </source>
</evidence>
<keyword evidence="2" id="KW-0547">Nucleotide-binding</keyword>
<evidence type="ECO:0000259" key="5">
    <source>
        <dbReference type="SMART" id="SM00845"/>
    </source>
</evidence>
<dbReference type="GO" id="GO:0016884">
    <property type="term" value="F:carbon-nitrogen ligase activity, with glutamine as amido-N-donor"/>
    <property type="evidence" value="ECO:0007669"/>
    <property type="project" value="InterPro"/>
</dbReference>
<sequence length="147" mass="16502">MNFTEQLNNDLKTAMKAHDKLSLSVIRMIKSEILNEQGRVGHELNDEDFAAVINRAYKQRKESINEFQKGGRDDLVQETEAELKVVEKYMPEQLSDEELQTIISDVIAETGATSKADFGKVMSKLMPKVKGKADGSKVNEIVKNTLS</sequence>
<reference evidence="8" key="5">
    <citation type="submission" date="2020-11" db="EMBL/GenBank/DDBJ databases">
        <title>Antibiotic susceptibility profiles of Pediococcus pentosaceus from various origins and their implications for the safety assessment of strains with food-technology applications.</title>
        <authorList>
            <person name="Shani N."/>
            <person name="Oberhaensli S."/>
            <person name="Arias E."/>
        </authorList>
    </citation>
    <scope>NUCLEOTIDE SEQUENCE</scope>
    <source>
        <strain evidence="8">FAM 19164</strain>
    </source>
</reference>
<evidence type="ECO:0000313" key="9">
    <source>
        <dbReference type="EMBL" id="WEA57212.1"/>
    </source>
</evidence>